<dbReference type="InterPro" id="IPR011006">
    <property type="entry name" value="CheY-like_superfamily"/>
</dbReference>
<evidence type="ECO:0000256" key="2">
    <source>
        <dbReference type="PROSITE-ProRule" id="PRU00169"/>
    </source>
</evidence>
<comment type="caution">
    <text evidence="4">The sequence shown here is derived from an EMBL/GenBank/DDBJ whole genome shotgun (WGS) entry which is preliminary data.</text>
</comment>
<evidence type="ECO:0000256" key="1">
    <source>
        <dbReference type="ARBA" id="ARBA00022553"/>
    </source>
</evidence>
<keyword evidence="1 2" id="KW-0597">Phosphoprotein</keyword>
<feature type="modified residue" description="4-aspartylphosphate" evidence="2">
    <location>
        <position position="58"/>
    </location>
</feature>
<dbReference type="SMART" id="SM00448">
    <property type="entry name" value="REC"/>
    <property type="match status" value="1"/>
</dbReference>
<proteinExistence type="predicted"/>
<accession>A0ABV6IWF9</accession>
<reference evidence="4 5" key="1">
    <citation type="submission" date="2024-09" db="EMBL/GenBank/DDBJ databases">
        <authorList>
            <person name="Sun Q."/>
            <person name="Mori K."/>
        </authorList>
    </citation>
    <scope>NUCLEOTIDE SEQUENCE [LARGE SCALE GENOMIC DNA]</scope>
    <source>
        <strain evidence="4 5">CCM 7468</strain>
    </source>
</reference>
<dbReference type="PROSITE" id="PS50110">
    <property type="entry name" value="RESPONSE_REGULATORY"/>
    <property type="match status" value="1"/>
</dbReference>
<evidence type="ECO:0000313" key="5">
    <source>
        <dbReference type="Proteomes" id="UP001589789"/>
    </source>
</evidence>
<name>A0ABV6IWF9_9PROT</name>
<evidence type="ECO:0000313" key="4">
    <source>
        <dbReference type="EMBL" id="MFC0387599.1"/>
    </source>
</evidence>
<dbReference type="Proteomes" id="UP001589789">
    <property type="component" value="Unassembled WGS sequence"/>
</dbReference>
<gene>
    <name evidence="4" type="ORF">ACFFIC_18920</name>
</gene>
<dbReference type="Pfam" id="PF00072">
    <property type="entry name" value="Response_reg"/>
    <property type="match status" value="1"/>
</dbReference>
<feature type="domain" description="Response regulatory" evidence="3">
    <location>
        <begin position="8"/>
        <end position="121"/>
    </location>
</feature>
<protein>
    <submittedName>
        <fullName evidence="4">Response regulator</fullName>
    </submittedName>
</protein>
<keyword evidence="5" id="KW-1185">Reference proteome</keyword>
<dbReference type="SUPFAM" id="SSF52172">
    <property type="entry name" value="CheY-like"/>
    <property type="match status" value="1"/>
</dbReference>
<dbReference type="Gene3D" id="3.40.50.2300">
    <property type="match status" value="1"/>
</dbReference>
<sequence length="127" mass="14088">MNEMGAVRVLLVEDEGLIRLITEEFLQEHGFEVIEAWNGDEAARLLDGPDGFDVLFTDVRMPGSLDGVALAEHARRRYPKLPVLMVSGYAENLVSRLRGLDPPMVVMGKPYDLLAVIDTLRHLTVGS</sequence>
<organism evidence="4 5">
    <name type="scientific">Muricoccus vinaceus</name>
    <dbReference type="NCBI Taxonomy" id="424704"/>
    <lineage>
        <taxon>Bacteria</taxon>
        <taxon>Pseudomonadati</taxon>
        <taxon>Pseudomonadota</taxon>
        <taxon>Alphaproteobacteria</taxon>
        <taxon>Acetobacterales</taxon>
        <taxon>Roseomonadaceae</taxon>
        <taxon>Muricoccus</taxon>
    </lineage>
</organism>
<dbReference type="InterPro" id="IPR001789">
    <property type="entry name" value="Sig_transdc_resp-reg_receiver"/>
</dbReference>
<dbReference type="PANTHER" id="PTHR44591:SF21">
    <property type="entry name" value="TWO-COMPONENT RESPONSE REGULATOR"/>
    <property type="match status" value="1"/>
</dbReference>
<dbReference type="EMBL" id="JBHLVZ010000067">
    <property type="protein sequence ID" value="MFC0387599.1"/>
    <property type="molecule type" value="Genomic_DNA"/>
</dbReference>
<evidence type="ECO:0000259" key="3">
    <source>
        <dbReference type="PROSITE" id="PS50110"/>
    </source>
</evidence>
<dbReference type="InterPro" id="IPR050595">
    <property type="entry name" value="Bact_response_regulator"/>
</dbReference>
<dbReference type="RefSeq" id="WP_377053208.1">
    <property type="nucleotide sequence ID" value="NZ_JBHLVZ010000067.1"/>
</dbReference>
<dbReference type="PANTHER" id="PTHR44591">
    <property type="entry name" value="STRESS RESPONSE REGULATOR PROTEIN 1"/>
    <property type="match status" value="1"/>
</dbReference>